<protein>
    <submittedName>
        <fullName evidence="1">Uncharacterized protein</fullName>
    </submittedName>
</protein>
<comment type="caution">
    <text evidence="1">The sequence shown here is derived from an EMBL/GenBank/DDBJ whole genome shotgun (WGS) entry which is preliminary data.</text>
</comment>
<dbReference type="Proteomes" id="UP001597349">
    <property type="component" value="Unassembled WGS sequence"/>
</dbReference>
<proteinExistence type="predicted"/>
<sequence length="51" mass="5454">MHIDGPIGIGNRRFGGIIDIAGGHSTHGERKSTVRVVLNVRVLSIFKLCGV</sequence>
<evidence type="ECO:0000313" key="2">
    <source>
        <dbReference type="Proteomes" id="UP001597349"/>
    </source>
</evidence>
<reference evidence="2" key="1">
    <citation type="journal article" date="2019" name="Int. J. Syst. Evol. Microbiol.">
        <title>The Global Catalogue of Microorganisms (GCM) 10K type strain sequencing project: providing services to taxonomists for standard genome sequencing and annotation.</title>
        <authorList>
            <consortium name="The Broad Institute Genomics Platform"/>
            <consortium name="The Broad Institute Genome Sequencing Center for Infectious Disease"/>
            <person name="Wu L."/>
            <person name="Ma J."/>
        </authorList>
    </citation>
    <scope>NUCLEOTIDE SEQUENCE [LARGE SCALE GENOMIC DNA]</scope>
    <source>
        <strain evidence="2">CGMCC 1.16226</strain>
    </source>
</reference>
<dbReference type="EMBL" id="JBHUGY010000069">
    <property type="protein sequence ID" value="MFD2058059.1"/>
    <property type="molecule type" value="Genomic_DNA"/>
</dbReference>
<accession>A0ABW4WNS7</accession>
<keyword evidence="2" id="KW-1185">Reference proteome</keyword>
<name>A0ABW4WNS7_9HYPH</name>
<gene>
    <name evidence="1" type="ORF">ACFSQT_34760</name>
</gene>
<evidence type="ECO:0000313" key="1">
    <source>
        <dbReference type="EMBL" id="MFD2058059.1"/>
    </source>
</evidence>
<organism evidence="1 2">
    <name type="scientific">Mesorhizobium calcicola</name>
    <dbReference type="NCBI Taxonomy" id="1300310"/>
    <lineage>
        <taxon>Bacteria</taxon>
        <taxon>Pseudomonadati</taxon>
        <taxon>Pseudomonadota</taxon>
        <taxon>Alphaproteobacteria</taxon>
        <taxon>Hyphomicrobiales</taxon>
        <taxon>Phyllobacteriaceae</taxon>
        <taxon>Mesorhizobium</taxon>
    </lineage>
</organism>
<dbReference type="RefSeq" id="WP_379026550.1">
    <property type="nucleotide sequence ID" value="NZ_JBHUGY010000069.1"/>
</dbReference>